<keyword evidence="3" id="KW-1185">Reference proteome</keyword>
<comment type="caution">
    <text evidence="2">The sequence shown here is derived from an EMBL/GenBank/DDBJ whole genome shotgun (WGS) entry which is preliminary data.</text>
</comment>
<feature type="domain" description="Flagellar hook-associated protein 2 C-terminal" evidence="1">
    <location>
        <begin position="140"/>
        <end position="208"/>
    </location>
</feature>
<proteinExistence type="predicted"/>
<protein>
    <recommendedName>
        <fullName evidence="1">Flagellar hook-associated protein 2 C-terminal domain-containing protein</fullName>
    </recommendedName>
</protein>
<evidence type="ECO:0000259" key="1">
    <source>
        <dbReference type="Pfam" id="PF07195"/>
    </source>
</evidence>
<dbReference type="InterPro" id="IPR010809">
    <property type="entry name" value="FliD_C"/>
</dbReference>
<reference evidence="2 3" key="1">
    <citation type="submission" date="2020-08" db="EMBL/GenBank/DDBJ databases">
        <title>Genome public.</title>
        <authorList>
            <person name="Liu C."/>
            <person name="Sun Q."/>
        </authorList>
    </citation>
    <scope>NUCLEOTIDE SEQUENCE [LARGE SCALE GENOMIC DNA]</scope>
    <source>
        <strain evidence="2 3">NSJ-43</strain>
    </source>
</reference>
<sequence>MRVTTQMLNETARKAGLPINNSTLLDYINNDSSADSMLNSINGSTSAATQMLKAKVSKTGYENTDKSSEDLQNAIDKLAGEKSTVFKDARESKDTSKVTAAAQELIDKYNSLVEVMSKTSSSLDEFYKKALKGLPKSIKESLEKVGITYNSDGTLEVDSDKLKKADVDSLEKIFGSDSEFMKKLSFVTDRIESNAEANLQSVSSTYSSTADIMSSFNSSKYDFLG</sequence>
<dbReference type="RefSeq" id="WP_186837203.1">
    <property type="nucleotide sequence ID" value="NZ_JACOPD010000007.1"/>
</dbReference>
<gene>
    <name evidence="2" type="ORF">H8S01_10800</name>
</gene>
<dbReference type="Pfam" id="PF07195">
    <property type="entry name" value="FliD_C"/>
    <property type="match status" value="1"/>
</dbReference>
<evidence type="ECO:0000313" key="3">
    <source>
        <dbReference type="Proteomes" id="UP000628463"/>
    </source>
</evidence>
<dbReference type="EMBL" id="JACOPD010000007">
    <property type="protein sequence ID" value="MBC5681447.1"/>
    <property type="molecule type" value="Genomic_DNA"/>
</dbReference>
<organism evidence="2 3">
    <name type="scientific">Lachnospira hominis</name>
    <name type="common">ex Liu et al. 2021</name>
    <dbReference type="NCBI Taxonomy" id="2763051"/>
    <lineage>
        <taxon>Bacteria</taxon>
        <taxon>Bacillati</taxon>
        <taxon>Bacillota</taxon>
        <taxon>Clostridia</taxon>
        <taxon>Lachnospirales</taxon>
        <taxon>Lachnospiraceae</taxon>
        <taxon>Lachnospira</taxon>
    </lineage>
</organism>
<accession>A0ABR7G1Y2</accession>
<evidence type="ECO:0000313" key="2">
    <source>
        <dbReference type="EMBL" id="MBC5681447.1"/>
    </source>
</evidence>
<name>A0ABR7G1Y2_9FIRM</name>
<dbReference type="Proteomes" id="UP000628463">
    <property type="component" value="Unassembled WGS sequence"/>
</dbReference>